<dbReference type="Pfam" id="PF20581">
    <property type="entry name" value="DUF6785"/>
    <property type="match status" value="1"/>
</dbReference>
<name>X1LED5_9ZZZZ</name>
<feature type="domain" description="DUF6785" evidence="2">
    <location>
        <begin position="19"/>
        <end position="273"/>
    </location>
</feature>
<keyword evidence="1" id="KW-0812">Transmembrane</keyword>
<reference evidence="3" key="1">
    <citation type="journal article" date="2014" name="Front. Microbiol.">
        <title>High frequency of phylogenetically diverse reductive dehalogenase-homologous genes in deep subseafloor sedimentary metagenomes.</title>
        <authorList>
            <person name="Kawai M."/>
            <person name="Futagami T."/>
            <person name="Toyoda A."/>
            <person name="Takaki Y."/>
            <person name="Nishi S."/>
            <person name="Hori S."/>
            <person name="Arai W."/>
            <person name="Tsubouchi T."/>
            <person name="Morono Y."/>
            <person name="Uchiyama I."/>
            <person name="Ito T."/>
            <person name="Fujiyama A."/>
            <person name="Inagaki F."/>
            <person name="Takami H."/>
        </authorList>
    </citation>
    <scope>NUCLEOTIDE SEQUENCE</scope>
    <source>
        <strain evidence="3">Expedition CK06-06</strain>
    </source>
</reference>
<keyword evidence="1" id="KW-0472">Membrane</keyword>
<evidence type="ECO:0000256" key="1">
    <source>
        <dbReference type="SAM" id="Phobius"/>
    </source>
</evidence>
<feature type="transmembrane region" description="Helical" evidence="1">
    <location>
        <begin position="85"/>
        <end position="109"/>
    </location>
</feature>
<dbReference type="AlphaFoldDB" id="X1LED5"/>
<feature type="transmembrane region" description="Helical" evidence="1">
    <location>
        <begin position="171"/>
        <end position="192"/>
    </location>
</feature>
<evidence type="ECO:0000259" key="2">
    <source>
        <dbReference type="Pfam" id="PF20581"/>
    </source>
</evidence>
<organism evidence="3">
    <name type="scientific">marine sediment metagenome</name>
    <dbReference type="NCBI Taxonomy" id="412755"/>
    <lineage>
        <taxon>unclassified sequences</taxon>
        <taxon>metagenomes</taxon>
        <taxon>ecological metagenomes</taxon>
    </lineage>
</organism>
<comment type="caution">
    <text evidence="3">The sequence shown here is derived from an EMBL/GenBank/DDBJ whole genome shotgun (WGS) entry which is preliminary data.</text>
</comment>
<dbReference type="EMBL" id="BARV01008271">
    <property type="protein sequence ID" value="GAI17672.1"/>
    <property type="molecule type" value="Genomic_DNA"/>
</dbReference>
<sequence length="281" mass="31357">MPEDLEGPQKMPRMFGGLTVRSVALGVILTLILSWVVPYNKLYIKDPGLEAGFLPAIAIFVVAMLSLAINPLLKKVWPGTEFSPAELTLVWVMTAFGAAAATLSLGTIVPSVVGGMFNYATEGNKWADKVLHHIPANLTPSTDPNARVIRALFEGLDDGETIPWGPWLRPLFYWGLLMVLLYVFFFTLGVILRRQWVERERLPFPLVRLPIEMVQEPQTGRFLNNFFSNRLMWVGFGISAFVAAAYQIGATFPTLPASIKLEFPLWTQLQTPPGSRPRLCR</sequence>
<proteinExistence type="predicted"/>
<accession>X1LED5</accession>
<feature type="transmembrane region" description="Helical" evidence="1">
    <location>
        <begin position="18"/>
        <end position="39"/>
    </location>
</feature>
<dbReference type="InterPro" id="IPR046712">
    <property type="entry name" value="DUF6785"/>
</dbReference>
<feature type="transmembrane region" description="Helical" evidence="1">
    <location>
        <begin position="51"/>
        <end position="73"/>
    </location>
</feature>
<protein>
    <recommendedName>
        <fullName evidence="2">DUF6785 domain-containing protein</fullName>
    </recommendedName>
</protein>
<keyword evidence="1" id="KW-1133">Transmembrane helix</keyword>
<gene>
    <name evidence="3" type="ORF">S06H3_16685</name>
</gene>
<feature type="transmembrane region" description="Helical" evidence="1">
    <location>
        <begin position="231"/>
        <end position="249"/>
    </location>
</feature>
<evidence type="ECO:0000313" key="3">
    <source>
        <dbReference type="EMBL" id="GAI17672.1"/>
    </source>
</evidence>